<evidence type="ECO:0000256" key="2">
    <source>
        <dbReference type="ARBA" id="ARBA00023242"/>
    </source>
</evidence>
<dbReference type="CDD" id="cd12148">
    <property type="entry name" value="fungal_TF_MHR"/>
    <property type="match status" value="1"/>
</dbReference>
<comment type="caution">
    <text evidence="6">The sequence shown here is derived from an EMBL/GenBank/DDBJ whole genome shotgun (WGS) entry which is preliminary data.</text>
</comment>
<accession>A0A1X2IJG0</accession>
<gene>
    <name evidence="6" type="ORF">BCR42DRAFT_450253</name>
</gene>
<dbReference type="Pfam" id="PF04082">
    <property type="entry name" value="Fungal_trans"/>
    <property type="match status" value="1"/>
</dbReference>
<dbReference type="PANTHER" id="PTHR46910:SF1">
    <property type="entry name" value="MISCELLANEOUS ZN(II)2CYS6 TRANSCRIPTION FACTOR (EUROFUNG)-RELATED"/>
    <property type="match status" value="1"/>
</dbReference>
<dbReference type="PANTHER" id="PTHR46910">
    <property type="entry name" value="TRANSCRIPTION FACTOR PDR1"/>
    <property type="match status" value="1"/>
</dbReference>
<feature type="domain" description="Zn(2)-C6 fungal-type" evidence="5">
    <location>
        <begin position="6"/>
        <end position="36"/>
    </location>
</feature>
<keyword evidence="7" id="KW-1185">Reference proteome</keyword>
<keyword evidence="3" id="KW-0175">Coiled coil</keyword>
<evidence type="ECO:0000313" key="7">
    <source>
        <dbReference type="Proteomes" id="UP000193560"/>
    </source>
</evidence>
<dbReference type="PROSITE" id="PS00463">
    <property type="entry name" value="ZN2_CY6_FUNGAL_1"/>
    <property type="match status" value="1"/>
</dbReference>
<feature type="compositionally biased region" description="Low complexity" evidence="4">
    <location>
        <begin position="870"/>
        <end position="881"/>
    </location>
</feature>
<protein>
    <recommendedName>
        <fullName evidence="5">Zn(2)-C6 fungal-type domain-containing protein</fullName>
    </recommendedName>
</protein>
<feature type="compositionally biased region" description="Low complexity" evidence="4">
    <location>
        <begin position="496"/>
        <end position="527"/>
    </location>
</feature>
<evidence type="ECO:0000256" key="4">
    <source>
        <dbReference type="SAM" id="MobiDB-lite"/>
    </source>
</evidence>
<evidence type="ECO:0000256" key="3">
    <source>
        <dbReference type="SAM" id="Coils"/>
    </source>
</evidence>
<feature type="compositionally biased region" description="Basic and acidic residues" evidence="4">
    <location>
        <begin position="186"/>
        <end position="198"/>
    </location>
</feature>
<feature type="region of interest" description="Disordered" evidence="4">
    <location>
        <begin position="84"/>
        <end position="107"/>
    </location>
</feature>
<dbReference type="OrthoDB" id="4161332at2759"/>
<dbReference type="Proteomes" id="UP000193560">
    <property type="component" value="Unassembled WGS sequence"/>
</dbReference>
<keyword evidence="1" id="KW-0479">Metal-binding</keyword>
<feature type="region of interest" description="Disordered" evidence="4">
    <location>
        <begin position="836"/>
        <end position="907"/>
    </location>
</feature>
<feature type="compositionally biased region" description="Polar residues" evidence="4">
    <location>
        <begin position="838"/>
        <end position="869"/>
    </location>
</feature>
<name>A0A1X2IJG0_9FUNG</name>
<dbReference type="SMART" id="SM00906">
    <property type="entry name" value="Fungal_trans"/>
    <property type="match status" value="1"/>
</dbReference>
<feature type="region of interest" description="Disordered" evidence="4">
    <location>
        <begin position="366"/>
        <end position="385"/>
    </location>
</feature>
<reference evidence="6 7" key="1">
    <citation type="submission" date="2016-07" db="EMBL/GenBank/DDBJ databases">
        <title>Pervasive Adenine N6-methylation of Active Genes in Fungi.</title>
        <authorList>
            <consortium name="DOE Joint Genome Institute"/>
            <person name="Mondo S.J."/>
            <person name="Dannebaum R.O."/>
            <person name="Kuo R.C."/>
            <person name="Labutti K."/>
            <person name="Haridas S."/>
            <person name="Kuo A."/>
            <person name="Salamov A."/>
            <person name="Ahrendt S.R."/>
            <person name="Lipzen A."/>
            <person name="Sullivan W."/>
            <person name="Andreopoulos W.B."/>
            <person name="Clum A."/>
            <person name="Lindquist E."/>
            <person name="Daum C."/>
            <person name="Ramamoorthy G.K."/>
            <person name="Gryganskyi A."/>
            <person name="Culley D."/>
            <person name="Magnuson J.K."/>
            <person name="James T.Y."/>
            <person name="O'Malley M.A."/>
            <person name="Stajich J.E."/>
            <person name="Spatafora J.W."/>
            <person name="Visel A."/>
            <person name="Grigoriev I.V."/>
        </authorList>
    </citation>
    <scope>NUCLEOTIDE SEQUENCE [LARGE SCALE GENOMIC DNA]</scope>
    <source>
        <strain evidence="6 7">NRRL 1336</strain>
    </source>
</reference>
<feature type="compositionally biased region" description="Polar residues" evidence="4">
    <location>
        <begin position="882"/>
        <end position="891"/>
    </location>
</feature>
<evidence type="ECO:0000313" key="6">
    <source>
        <dbReference type="EMBL" id="ORZ17684.1"/>
    </source>
</evidence>
<dbReference type="GO" id="GO:0008270">
    <property type="term" value="F:zinc ion binding"/>
    <property type="evidence" value="ECO:0007669"/>
    <property type="project" value="InterPro"/>
</dbReference>
<dbReference type="InterPro" id="IPR007219">
    <property type="entry name" value="XnlR_reg_dom"/>
</dbReference>
<feature type="region of interest" description="Disordered" evidence="4">
    <location>
        <begin position="496"/>
        <end position="560"/>
    </location>
</feature>
<dbReference type="InterPro" id="IPR050987">
    <property type="entry name" value="AtrR-like"/>
</dbReference>
<feature type="region of interest" description="Disordered" evidence="4">
    <location>
        <begin position="160"/>
        <end position="229"/>
    </location>
</feature>
<feature type="compositionally biased region" description="Basic and acidic residues" evidence="4">
    <location>
        <begin position="545"/>
        <end position="555"/>
    </location>
</feature>
<dbReference type="Pfam" id="PF00172">
    <property type="entry name" value="Zn_clus"/>
    <property type="match status" value="1"/>
</dbReference>
<feature type="compositionally biased region" description="Polar residues" evidence="4">
    <location>
        <begin position="160"/>
        <end position="185"/>
    </location>
</feature>
<dbReference type="InterPro" id="IPR036864">
    <property type="entry name" value="Zn2-C6_fun-type_DNA-bd_sf"/>
</dbReference>
<evidence type="ECO:0000256" key="1">
    <source>
        <dbReference type="ARBA" id="ARBA00022723"/>
    </source>
</evidence>
<evidence type="ECO:0000259" key="5">
    <source>
        <dbReference type="PROSITE" id="PS50048"/>
    </source>
</evidence>
<feature type="region of interest" description="Disordered" evidence="4">
    <location>
        <begin position="1015"/>
        <end position="1057"/>
    </location>
</feature>
<proteinExistence type="predicted"/>
<dbReference type="GO" id="GO:0006351">
    <property type="term" value="P:DNA-templated transcription"/>
    <property type="evidence" value="ECO:0007669"/>
    <property type="project" value="InterPro"/>
</dbReference>
<dbReference type="GO" id="GO:0000981">
    <property type="term" value="F:DNA-binding transcription factor activity, RNA polymerase II-specific"/>
    <property type="evidence" value="ECO:0007669"/>
    <property type="project" value="InterPro"/>
</dbReference>
<dbReference type="CDD" id="cd00067">
    <property type="entry name" value="GAL4"/>
    <property type="match status" value="1"/>
</dbReference>
<dbReference type="EMBL" id="MCGE01000009">
    <property type="protein sequence ID" value="ORZ17684.1"/>
    <property type="molecule type" value="Genomic_DNA"/>
</dbReference>
<dbReference type="SUPFAM" id="SSF57701">
    <property type="entry name" value="Zn2/Cys6 DNA-binding domain"/>
    <property type="match status" value="1"/>
</dbReference>
<feature type="compositionally biased region" description="Low complexity" evidence="4">
    <location>
        <begin position="86"/>
        <end position="103"/>
    </location>
</feature>
<sequence>MRMTLACERCRTKKVRCDFQHPTCGRCENLKVSCSYTGTSTQIDIFNLVQLNETITKLNSKVETVEHQLQSIQHDTQIILREINPNNSSNNSKSSKSSNSSSSVPLANCADRDRTLIPTELKTNWALSLTTTGLRIDTNIFSLQDLYTILLSGASEFQRQSGHDLSNSSTRPSSPTAQQQKSPTTAEKKHPTSGHRPDIDDELSPSLSASPTPIPLPPLASPASPSSSSSKLADHVIVAKSHPLYRSKGIIFPLYSAWESTHHQHQQMQLPNLSHTPSLSSSLLSSYTPSTLRTAPTYPNTMIGGYNHDNSSMSNIKVTKQSSTPMMDGDVIGQLLQHYAECFLCYPLPDIDVFLATCRQYLQLQQQQRNGKRKRSQDTGKNGDHSGNSLVKINLLLVNAILAWSARHAAIYHGMFSGQDPNTVGEYYFDQAKELLRDCFLLSTLDTVHALLLMYIYSIGKTGTGRAQAESEAYVFLGLAIRMAMDMGLHQKYSTSSAMSTTSPTSTVSGSPTSTSSPLPFSSVQSPAKEAGPSGISNNLMDDDLEHHNNHHDSRPSGISFNMKNCDYRREENENDPVLLEKQRRLFAAIEFMETLCASHSDKPMMLPSTDDVTTSPPTRMMQEQGEQRYRVEFTIHRHQISQIDRTIHDTILSSVSNPRLSSISHLEQRLKGWYRNLPSYFQYDRHRNWRSTSFREQACLKLTFEYHFQMCQLYSMFLPRLDELSGSLSAIALLSLRICVEAADSITELLEHWAELEQPWCHFTLGTLVMACGVYSSYQLRNPSSEVVATTKRQMIRIHTVLKTSPVRHHKYVKALMERIERYTNENQNDHAEIPATQHQDAGTVGLNGTASTTLTEDSATNTTSTPAQQQPHSYGQQQQRNPLTSTPVVKSSLFPPGTNIPSTLPPLPTPLVNNQNNVAPSTLLHNSVDNNPINPWSWFSQPKQHHHQQQPLGVNTRMESEEVTVAAGAAETVSPTTMATMDSAFDFNNDVHLYDLFKFADFVYTPTMDPHTNNGTDSNSNSISSSKNHHSLPTSSHYSSSSSTTYISSHPSSTL</sequence>
<dbReference type="GO" id="GO:0003677">
    <property type="term" value="F:DNA binding"/>
    <property type="evidence" value="ECO:0007669"/>
    <property type="project" value="InterPro"/>
</dbReference>
<keyword evidence="2" id="KW-0539">Nucleus</keyword>
<dbReference type="InterPro" id="IPR001138">
    <property type="entry name" value="Zn2Cys6_DnaBD"/>
</dbReference>
<feature type="coiled-coil region" evidence="3">
    <location>
        <begin position="48"/>
        <end position="75"/>
    </location>
</feature>
<dbReference type="Gene3D" id="4.10.240.10">
    <property type="entry name" value="Zn(2)-C6 fungal-type DNA-binding domain"/>
    <property type="match status" value="1"/>
</dbReference>
<organism evidence="6 7">
    <name type="scientific">Absidia repens</name>
    <dbReference type="NCBI Taxonomy" id="90262"/>
    <lineage>
        <taxon>Eukaryota</taxon>
        <taxon>Fungi</taxon>
        <taxon>Fungi incertae sedis</taxon>
        <taxon>Mucoromycota</taxon>
        <taxon>Mucoromycotina</taxon>
        <taxon>Mucoromycetes</taxon>
        <taxon>Mucorales</taxon>
        <taxon>Cunninghamellaceae</taxon>
        <taxon>Absidia</taxon>
    </lineage>
</organism>
<dbReference type="AlphaFoldDB" id="A0A1X2IJG0"/>
<dbReference type="SMART" id="SM00066">
    <property type="entry name" value="GAL4"/>
    <property type="match status" value="1"/>
</dbReference>
<dbReference type="PROSITE" id="PS50048">
    <property type="entry name" value="ZN2_CY6_FUNGAL_2"/>
    <property type="match status" value="1"/>
</dbReference>